<proteinExistence type="inferred from homology"/>
<keyword evidence="4" id="KW-1015">Disulfide bond</keyword>
<protein>
    <recommendedName>
        <fullName evidence="6">Glycoprotein hormone subunit beta domain-containing protein</fullName>
    </recommendedName>
</protein>
<dbReference type="GO" id="GO:0005179">
    <property type="term" value="F:hormone activity"/>
    <property type="evidence" value="ECO:0007669"/>
    <property type="project" value="InterPro"/>
</dbReference>
<evidence type="ECO:0000256" key="4">
    <source>
        <dbReference type="ARBA" id="ARBA00023157"/>
    </source>
</evidence>
<dbReference type="InterPro" id="IPR006208">
    <property type="entry name" value="Glyco_hormone_CN"/>
</dbReference>
<dbReference type="SUPFAM" id="SSF57501">
    <property type="entry name" value="Cystine-knot cytokines"/>
    <property type="match status" value="1"/>
</dbReference>
<dbReference type="PANTHER" id="PTHR11515">
    <property type="entry name" value="GLYCOPROTEIN HORMONE BETA CHAIN"/>
    <property type="match status" value="1"/>
</dbReference>
<organism evidence="7 8">
    <name type="scientific">Magallana gigas</name>
    <name type="common">Pacific oyster</name>
    <name type="synonym">Crassostrea gigas</name>
    <dbReference type="NCBI Taxonomy" id="29159"/>
    <lineage>
        <taxon>Eukaryota</taxon>
        <taxon>Metazoa</taxon>
        <taxon>Spiralia</taxon>
        <taxon>Lophotrochozoa</taxon>
        <taxon>Mollusca</taxon>
        <taxon>Bivalvia</taxon>
        <taxon>Autobranchia</taxon>
        <taxon>Pteriomorphia</taxon>
        <taxon>Ostreida</taxon>
        <taxon>Ostreoidea</taxon>
        <taxon>Ostreidae</taxon>
        <taxon>Magallana</taxon>
    </lineage>
</organism>
<dbReference type="CDD" id="cd00069">
    <property type="entry name" value="GHB_like"/>
    <property type="match status" value="1"/>
</dbReference>
<feature type="chain" id="PRO_5036491495" description="Glycoprotein hormone subunit beta domain-containing protein" evidence="5">
    <location>
        <begin position="35"/>
        <end position="148"/>
    </location>
</feature>
<evidence type="ECO:0000313" key="7">
    <source>
        <dbReference type="EnsemblMetazoa" id="G13453.1:cds"/>
    </source>
</evidence>
<evidence type="ECO:0000256" key="1">
    <source>
        <dbReference type="ARBA" id="ARBA00004613"/>
    </source>
</evidence>
<keyword evidence="3" id="KW-0964">Secreted</keyword>
<dbReference type="PANTHER" id="PTHR11515:SF13">
    <property type="entry name" value="GLYCOPROTEIN HORMONE BETA 5, ISOFORM A"/>
    <property type="match status" value="1"/>
</dbReference>
<feature type="domain" description="Glycoprotein hormone subunit beta" evidence="6">
    <location>
        <begin position="65"/>
        <end position="145"/>
    </location>
</feature>
<accession>A0A8W8ID62</accession>
<evidence type="ECO:0000256" key="5">
    <source>
        <dbReference type="SAM" id="SignalP"/>
    </source>
</evidence>
<dbReference type="Gene3D" id="2.10.90.10">
    <property type="entry name" value="Cystine-knot cytokines"/>
    <property type="match status" value="1"/>
</dbReference>
<feature type="signal peptide" evidence="5">
    <location>
        <begin position="1"/>
        <end position="34"/>
    </location>
</feature>
<dbReference type="InterPro" id="IPR001545">
    <property type="entry name" value="Gonadotropin_bsu"/>
</dbReference>
<keyword evidence="8" id="KW-1185">Reference proteome</keyword>
<dbReference type="Proteomes" id="UP000005408">
    <property type="component" value="Unassembled WGS sequence"/>
</dbReference>
<comment type="similarity">
    <text evidence="2">Belongs to the glycoprotein hormones subunit beta family.</text>
</comment>
<reference evidence="7" key="1">
    <citation type="submission" date="2022-08" db="UniProtKB">
        <authorList>
            <consortium name="EnsemblMetazoa"/>
        </authorList>
    </citation>
    <scope>IDENTIFICATION</scope>
    <source>
        <strain evidence="7">05x7-T-G4-1.051#20</strain>
    </source>
</reference>
<name>A0A8W8ID62_MAGGI</name>
<keyword evidence="5" id="KW-0732">Signal</keyword>
<dbReference type="AlphaFoldDB" id="A0A8W8ID62"/>
<evidence type="ECO:0000256" key="3">
    <source>
        <dbReference type="ARBA" id="ARBA00022525"/>
    </source>
</evidence>
<evidence type="ECO:0000313" key="8">
    <source>
        <dbReference type="Proteomes" id="UP000005408"/>
    </source>
</evidence>
<dbReference type="EnsemblMetazoa" id="G13453.1">
    <property type="protein sequence ID" value="G13453.1:cds"/>
    <property type="gene ID" value="G13453"/>
</dbReference>
<evidence type="ECO:0000259" key="6">
    <source>
        <dbReference type="Pfam" id="PF00007"/>
    </source>
</evidence>
<dbReference type="GO" id="GO:0005737">
    <property type="term" value="C:cytoplasm"/>
    <property type="evidence" value="ECO:0007669"/>
    <property type="project" value="TreeGrafter"/>
</dbReference>
<dbReference type="GO" id="GO:0005615">
    <property type="term" value="C:extracellular space"/>
    <property type="evidence" value="ECO:0007669"/>
    <property type="project" value="TreeGrafter"/>
</dbReference>
<dbReference type="InterPro" id="IPR029034">
    <property type="entry name" value="Cystine-knot_cytokine"/>
</dbReference>
<dbReference type="GO" id="GO:0007186">
    <property type="term" value="P:G protein-coupled receptor signaling pathway"/>
    <property type="evidence" value="ECO:0007669"/>
    <property type="project" value="TreeGrafter"/>
</dbReference>
<sequence length="148" mass="16956">MLSERYHPDSKARFRMWKRCVWLVVLAAFSAVCAVDLDSVTACLVREYNLFAQKPHVTPTGDVLECSGFVKVNSCWGRCDSSEIADYKIPFKISNHPVCTYSRVQKRRVRLPNCHPEHPDPYYVVYDALACSCRYCNSKYTSCETLNG</sequence>
<evidence type="ECO:0000256" key="2">
    <source>
        <dbReference type="ARBA" id="ARBA00006552"/>
    </source>
</evidence>
<comment type="subcellular location">
    <subcellularLocation>
        <location evidence="1">Secreted</location>
    </subcellularLocation>
</comment>
<dbReference type="Pfam" id="PF00007">
    <property type="entry name" value="Cys_knot"/>
    <property type="match status" value="1"/>
</dbReference>